<evidence type="ECO:0000313" key="2">
    <source>
        <dbReference type="EMBL" id="KDM53142.1"/>
    </source>
</evidence>
<dbReference type="AlphaFoldDB" id="A0A335XR66"/>
<comment type="caution">
    <text evidence="2">The sequence shown here is derived from an EMBL/GenBank/DDBJ whole genome shotgun (WGS) entry which is preliminary data.</text>
</comment>
<sequence length="54" mass="6215">MDSVYIFIQICGANHVISDWSFSMKDTQLTQFNSESSSQGQQTVTEQEIELQKR</sequence>
<dbReference type="EMBL" id="JMUI01000017">
    <property type="protein sequence ID" value="KDM53142.1"/>
    <property type="molecule type" value="Genomic_DNA"/>
</dbReference>
<evidence type="ECO:0000313" key="3">
    <source>
        <dbReference type="Proteomes" id="UP000027208"/>
    </source>
</evidence>
<dbReference type="Proteomes" id="UP000027208">
    <property type="component" value="Unassembled WGS sequence"/>
</dbReference>
<protein>
    <submittedName>
        <fullName evidence="2">Uncharacterized protein</fullName>
    </submittedName>
</protein>
<accession>A0A335XR66</accession>
<organism evidence="2 3">
    <name type="scientific">Acinetobacter nosocomialis</name>
    <dbReference type="NCBI Taxonomy" id="106654"/>
    <lineage>
        <taxon>Bacteria</taxon>
        <taxon>Pseudomonadati</taxon>
        <taxon>Pseudomonadota</taxon>
        <taxon>Gammaproteobacteria</taxon>
        <taxon>Moraxellales</taxon>
        <taxon>Moraxellaceae</taxon>
        <taxon>Acinetobacter</taxon>
        <taxon>Acinetobacter calcoaceticus/baumannii complex</taxon>
    </lineage>
</organism>
<reference evidence="2 3" key="1">
    <citation type="submission" date="2014-04" db="EMBL/GenBank/DDBJ databases">
        <title>The Genome Sequence of Acinetobacter baumanii BIDMC 57.</title>
        <authorList>
            <consortium name="The Broad Institute Genomics Platform"/>
            <consortium name="The Broad Institute Genome Sequencing Center for Infectious Disease"/>
            <person name="Murphy C."/>
            <person name="Cosimi L."/>
            <person name="Cerqueira G."/>
            <person name="Feldgarden M."/>
            <person name="Earl A."/>
            <person name="Spencer M.D."/>
            <person name="Fodor A."/>
            <person name="Sautter R.L."/>
            <person name="Hung D."/>
            <person name="Onderdonk A.B."/>
            <person name="Ernst C."/>
            <person name="Delaney M."/>
            <person name="DuBois A."/>
            <person name="Young S.K."/>
            <person name="Zeng Q."/>
            <person name="Gargeya S."/>
            <person name="Abouelleil A."/>
            <person name="Alvarado L."/>
            <person name="Chapman S.B."/>
            <person name="Gainer-Dewar J."/>
            <person name="Goldberg J."/>
            <person name="Griggs A."/>
            <person name="Gujja S."/>
            <person name="Hansen M."/>
            <person name="Howarth C."/>
            <person name="Imamovic A."/>
            <person name="Larimer J."/>
            <person name="Pearson M."/>
            <person name="Poon T.W."/>
            <person name="Priest M."/>
            <person name="Roberts A."/>
            <person name="Saif S."/>
            <person name="Shea T."/>
            <person name="Sykes S."/>
            <person name="Wortman J."/>
            <person name="Nusbaum C."/>
            <person name="Birren B."/>
        </authorList>
    </citation>
    <scope>NUCLEOTIDE SEQUENCE [LARGE SCALE GENOMIC DNA]</scope>
    <source>
        <strain evidence="2 3">BIDMC 57</strain>
    </source>
</reference>
<feature type="region of interest" description="Disordered" evidence="1">
    <location>
        <begin position="33"/>
        <end position="54"/>
    </location>
</feature>
<gene>
    <name evidence="2" type="ORF">AE32_03412</name>
</gene>
<name>A0A335XR66_ACINO</name>
<evidence type="ECO:0000256" key="1">
    <source>
        <dbReference type="SAM" id="MobiDB-lite"/>
    </source>
</evidence>
<feature type="compositionally biased region" description="Polar residues" evidence="1">
    <location>
        <begin position="33"/>
        <end position="46"/>
    </location>
</feature>
<proteinExistence type="predicted"/>